<proteinExistence type="inferred from homology"/>
<dbReference type="Gene3D" id="3.90.226.10">
    <property type="entry name" value="2-enoyl-CoA Hydratase, Chain A, domain 1"/>
    <property type="match status" value="1"/>
</dbReference>
<dbReference type="PANTHER" id="PTHR43149:SF1">
    <property type="entry name" value="DELTA(3,5)-DELTA(2,4)-DIENOYL-COA ISOMERASE, MITOCHONDRIAL"/>
    <property type="match status" value="1"/>
</dbReference>
<dbReference type="GO" id="GO:0016853">
    <property type="term" value="F:isomerase activity"/>
    <property type="evidence" value="ECO:0007669"/>
    <property type="project" value="InterPro"/>
</dbReference>
<keyword evidence="4" id="KW-1185">Reference proteome</keyword>
<dbReference type="InterPro" id="IPR045002">
    <property type="entry name" value="Ech1-like"/>
</dbReference>
<comment type="similarity">
    <text evidence="1 2">Belongs to the enoyl-CoA hydratase/isomerase family.</text>
</comment>
<dbReference type="Pfam" id="PF00378">
    <property type="entry name" value="ECH_1"/>
    <property type="match status" value="1"/>
</dbReference>
<dbReference type="AlphaFoldDB" id="A0A426V2K1"/>
<dbReference type="InterPro" id="IPR029045">
    <property type="entry name" value="ClpP/crotonase-like_dom_sf"/>
</dbReference>
<evidence type="ECO:0000313" key="3">
    <source>
        <dbReference type="EMBL" id="RRS01050.1"/>
    </source>
</evidence>
<dbReference type="EMBL" id="RSED01000029">
    <property type="protein sequence ID" value="RRS01050.1"/>
    <property type="molecule type" value="Genomic_DNA"/>
</dbReference>
<evidence type="ECO:0000256" key="1">
    <source>
        <dbReference type="ARBA" id="ARBA00005254"/>
    </source>
</evidence>
<reference evidence="3 4" key="1">
    <citation type="submission" date="2018-12" db="EMBL/GenBank/DDBJ databases">
        <title>The whole draft genome of Aquabacterium sp. SJQ9.</title>
        <authorList>
            <person name="Sun L."/>
            <person name="Gao X."/>
            <person name="Chen W."/>
            <person name="Huang K."/>
        </authorList>
    </citation>
    <scope>NUCLEOTIDE SEQUENCE [LARGE SCALE GENOMIC DNA]</scope>
    <source>
        <strain evidence="3 4">SJQ9</strain>
    </source>
</reference>
<dbReference type="InterPro" id="IPR001753">
    <property type="entry name" value="Enoyl-CoA_hydra/iso"/>
</dbReference>
<dbReference type="NCBIfam" id="NF005699">
    <property type="entry name" value="PRK07509.1"/>
    <property type="match status" value="1"/>
</dbReference>
<organism evidence="3 4">
    <name type="scientific">Aquabacterium soli</name>
    <dbReference type="NCBI Taxonomy" id="2493092"/>
    <lineage>
        <taxon>Bacteria</taxon>
        <taxon>Pseudomonadati</taxon>
        <taxon>Pseudomonadota</taxon>
        <taxon>Betaproteobacteria</taxon>
        <taxon>Burkholderiales</taxon>
        <taxon>Aquabacterium</taxon>
    </lineage>
</organism>
<name>A0A426V2K1_9BURK</name>
<protein>
    <submittedName>
        <fullName evidence="3">Crotonase/enoyl-CoA hydratase family protein</fullName>
    </submittedName>
</protein>
<dbReference type="OrthoDB" id="4608673at2"/>
<dbReference type="SUPFAM" id="SSF52096">
    <property type="entry name" value="ClpP/crotonase"/>
    <property type="match status" value="1"/>
</dbReference>
<gene>
    <name evidence="3" type="ORF">EIP75_22250</name>
</gene>
<dbReference type="RefSeq" id="WP_125245399.1">
    <property type="nucleotide sequence ID" value="NZ_RSED01000029.1"/>
</dbReference>
<sequence>MNDRVLVVINQGVATVTLNRADKHNGVDFPMIDAMIAAQRQLRRDRSVRAVILVGHGPSFCAGLDFKAVLARPALAAWKATQLLWPFTNQFQRWSMGWRQLGVPVIAAVHGNCFGAGIQLALGADIRFAHPQSQISLLEAKWGLVPDMGGIAALRELMPLDVAKELTFTGRVIDGTQAHALGLVTHLADEPVAAAHALAREIATRSPDSVAAGKFLLQNAWRVGLWRALRAERLWQRRVIGRRNQQVAMAREQARAKAVAAGTEPQLKPYKPRRL</sequence>
<dbReference type="InterPro" id="IPR018376">
    <property type="entry name" value="Enoyl-CoA_hyd/isom_CS"/>
</dbReference>
<accession>A0A426V2K1</accession>
<evidence type="ECO:0000313" key="4">
    <source>
        <dbReference type="Proteomes" id="UP000269265"/>
    </source>
</evidence>
<dbReference type="Proteomes" id="UP000269265">
    <property type="component" value="Unassembled WGS sequence"/>
</dbReference>
<dbReference type="PANTHER" id="PTHR43149">
    <property type="entry name" value="ENOYL-COA HYDRATASE"/>
    <property type="match status" value="1"/>
</dbReference>
<dbReference type="PROSITE" id="PS00166">
    <property type="entry name" value="ENOYL_COA_HYDRATASE"/>
    <property type="match status" value="1"/>
</dbReference>
<dbReference type="CDD" id="cd06558">
    <property type="entry name" value="crotonase-like"/>
    <property type="match status" value="1"/>
</dbReference>
<evidence type="ECO:0000256" key="2">
    <source>
        <dbReference type="RuleBase" id="RU003707"/>
    </source>
</evidence>
<comment type="caution">
    <text evidence="3">The sequence shown here is derived from an EMBL/GenBank/DDBJ whole genome shotgun (WGS) entry which is preliminary data.</text>
</comment>